<organism evidence="6 7">
    <name type="scientific">Aspergillus uvarum CBS 121591</name>
    <dbReference type="NCBI Taxonomy" id="1448315"/>
    <lineage>
        <taxon>Eukaryota</taxon>
        <taxon>Fungi</taxon>
        <taxon>Dikarya</taxon>
        <taxon>Ascomycota</taxon>
        <taxon>Pezizomycotina</taxon>
        <taxon>Eurotiomycetes</taxon>
        <taxon>Eurotiomycetidae</taxon>
        <taxon>Eurotiales</taxon>
        <taxon>Aspergillaceae</taxon>
        <taxon>Aspergillus</taxon>
        <taxon>Aspergillus subgen. Circumdati</taxon>
    </lineage>
</organism>
<dbReference type="GO" id="GO:0019369">
    <property type="term" value="P:arachidonate metabolic process"/>
    <property type="evidence" value="ECO:0007669"/>
    <property type="project" value="TreeGrafter"/>
</dbReference>
<dbReference type="PANTHER" id="PTHR24185:SF1">
    <property type="entry name" value="CALCIUM-INDEPENDENT PHOSPHOLIPASE A2-GAMMA"/>
    <property type="match status" value="1"/>
</dbReference>
<evidence type="ECO:0000313" key="6">
    <source>
        <dbReference type="EMBL" id="PYH80217.1"/>
    </source>
</evidence>
<evidence type="ECO:0000256" key="4">
    <source>
        <dbReference type="PROSITE-ProRule" id="PRU01161"/>
    </source>
</evidence>
<dbReference type="PANTHER" id="PTHR24185">
    <property type="entry name" value="CALCIUM-INDEPENDENT PHOSPHOLIPASE A2-GAMMA"/>
    <property type="match status" value="1"/>
</dbReference>
<dbReference type="RefSeq" id="XP_025490417.1">
    <property type="nucleotide sequence ID" value="XM_025640039.1"/>
</dbReference>
<dbReference type="Pfam" id="PF01734">
    <property type="entry name" value="Patatin"/>
    <property type="match status" value="1"/>
</dbReference>
<dbReference type="InterPro" id="IPR016035">
    <property type="entry name" value="Acyl_Trfase/lysoPLipase"/>
</dbReference>
<accession>A0A319C929</accession>
<dbReference type="GO" id="GO:0047499">
    <property type="term" value="F:calcium-independent phospholipase A2 activity"/>
    <property type="evidence" value="ECO:0007669"/>
    <property type="project" value="TreeGrafter"/>
</dbReference>
<dbReference type="AlphaFoldDB" id="A0A319C929"/>
<keyword evidence="7" id="KW-1185">Reference proteome</keyword>
<feature type="short sequence motif" description="GXSXG" evidence="4">
    <location>
        <begin position="237"/>
        <end position="241"/>
    </location>
</feature>
<feature type="short sequence motif" description="DGA/G" evidence="4">
    <location>
        <begin position="389"/>
        <end position="391"/>
    </location>
</feature>
<feature type="domain" description="PNPLA" evidence="5">
    <location>
        <begin position="187"/>
        <end position="402"/>
    </location>
</feature>
<feature type="active site" description="Nucleophile" evidence="4">
    <location>
        <position position="239"/>
    </location>
</feature>
<proteinExistence type="predicted"/>
<evidence type="ECO:0000256" key="2">
    <source>
        <dbReference type="ARBA" id="ARBA00022963"/>
    </source>
</evidence>
<name>A0A319C929_9EURO</name>
<dbReference type="SUPFAM" id="SSF52151">
    <property type="entry name" value="FabD/lysophospholipase-like"/>
    <property type="match status" value="1"/>
</dbReference>
<feature type="active site" description="Proton acceptor" evidence="4">
    <location>
        <position position="389"/>
    </location>
</feature>
<keyword evidence="1 4" id="KW-0378">Hydrolase</keyword>
<dbReference type="GO" id="GO:0016042">
    <property type="term" value="P:lipid catabolic process"/>
    <property type="evidence" value="ECO:0007669"/>
    <property type="project" value="UniProtKB-UniRule"/>
</dbReference>
<dbReference type="GO" id="GO:0046486">
    <property type="term" value="P:glycerolipid metabolic process"/>
    <property type="evidence" value="ECO:0007669"/>
    <property type="project" value="UniProtKB-ARBA"/>
</dbReference>
<dbReference type="InterPro" id="IPR002641">
    <property type="entry name" value="PNPLA_dom"/>
</dbReference>
<evidence type="ECO:0000256" key="1">
    <source>
        <dbReference type="ARBA" id="ARBA00022801"/>
    </source>
</evidence>
<evidence type="ECO:0000259" key="5">
    <source>
        <dbReference type="PROSITE" id="PS51635"/>
    </source>
</evidence>
<protein>
    <submittedName>
        <fullName evidence="6">FabD/lysophospholipase-like protein</fullName>
    </submittedName>
</protein>
<gene>
    <name evidence="6" type="ORF">BO82DRAFT_417811</name>
</gene>
<evidence type="ECO:0000313" key="7">
    <source>
        <dbReference type="Proteomes" id="UP000248340"/>
    </source>
</evidence>
<dbReference type="GeneID" id="37142781"/>
<dbReference type="OrthoDB" id="1658288at2759"/>
<dbReference type="VEuPathDB" id="FungiDB:BO82DRAFT_417811"/>
<dbReference type="PROSITE" id="PS51635">
    <property type="entry name" value="PNPLA"/>
    <property type="match status" value="1"/>
</dbReference>
<feature type="short sequence motif" description="GXGXXG" evidence="4">
    <location>
        <begin position="191"/>
        <end position="196"/>
    </location>
</feature>
<dbReference type="STRING" id="1448315.A0A319C929"/>
<keyword evidence="3 4" id="KW-0443">Lipid metabolism</keyword>
<keyword evidence="2 4" id="KW-0442">Lipid degradation</keyword>
<dbReference type="GO" id="GO:0016020">
    <property type="term" value="C:membrane"/>
    <property type="evidence" value="ECO:0007669"/>
    <property type="project" value="TreeGrafter"/>
</dbReference>
<dbReference type="Gene3D" id="3.40.1090.10">
    <property type="entry name" value="Cytosolic phospholipase A2 catalytic domain"/>
    <property type="match status" value="1"/>
</dbReference>
<evidence type="ECO:0000256" key="3">
    <source>
        <dbReference type="ARBA" id="ARBA00023098"/>
    </source>
</evidence>
<reference evidence="6 7" key="1">
    <citation type="submission" date="2016-12" db="EMBL/GenBank/DDBJ databases">
        <title>The genomes of Aspergillus section Nigri reveals drivers in fungal speciation.</title>
        <authorList>
            <consortium name="DOE Joint Genome Institute"/>
            <person name="Vesth T.C."/>
            <person name="Nybo J."/>
            <person name="Theobald S."/>
            <person name="Brandl J."/>
            <person name="Frisvad J.C."/>
            <person name="Nielsen K.F."/>
            <person name="Lyhne E.K."/>
            <person name="Kogle M.E."/>
            <person name="Kuo A."/>
            <person name="Riley R."/>
            <person name="Clum A."/>
            <person name="Nolan M."/>
            <person name="Lipzen A."/>
            <person name="Salamov A."/>
            <person name="Henrissat B."/>
            <person name="Wiebenga A."/>
            <person name="De Vries R.P."/>
            <person name="Grigoriev I.V."/>
            <person name="Mortensen U.H."/>
            <person name="Andersen M.R."/>
            <person name="Baker S.E."/>
        </authorList>
    </citation>
    <scope>NUCLEOTIDE SEQUENCE [LARGE SCALE GENOMIC DNA]</scope>
    <source>
        <strain evidence="6 7">CBS 121591</strain>
    </source>
</reference>
<dbReference type="EMBL" id="KZ821711">
    <property type="protein sequence ID" value="PYH80217.1"/>
    <property type="molecule type" value="Genomic_DNA"/>
</dbReference>
<sequence>MSARQFGKLIINQEELADHENEGRTIFVAIGLGGAIAKRILLDARESVTHWIWEKCDGIINIHPTASSYRLRSGIRLPYDRNLMNEAQVINNEFQTISSMVNTADIRNTPRRLFQSPAESSQEHEGSFETNTYEAYSQSNDWYRVLDESDDLFMFILDKVVTWLRRGQNISANTQLNTRADPHLRILSIDGGGVRGLCSLLVLKRLMTAIRDLEVSKRPETKDEAREPVNYFQFAGGTSTGGLICIMLFRLEMKVSDAIEEYRRLSPIIFRQRWTRFLGSNMLKAAIGRPWFDGKALEKGIRDLLIRNLPAAERSRLQDEMPDEVQLHSGNNQRVKMFVCAVRKDNAAVTRFKNYGQPNACKVWEAATATCAAPFYFPTARVNGIGYWDGGLGANNPISQVWLEKKLLFPKPDTKCVISLGTGRPEKVTKSWIPLIGRAKRVLGHLMNTEVKHKKFEDKAHKHDIFYRRFNPTTSDRDIGMADHRLLDLLESYTDAYLDADDIRDDIWDCARLLARWQDE</sequence>
<dbReference type="Proteomes" id="UP000248340">
    <property type="component" value="Unassembled WGS sequence"/>
</dbReference>